<evidence type="ECO:0000256" key="1">
    <source>
        <dbReference type="SAM" id="SignalP"/>
    </source>
</evidence>
<sequence length="124" mass="13556">MCCWHAAAAVAGACCVRVSLARPSPPPSPKEAEDEEEEGCWLTLVGCVCVRALGCFSFCTGCCDFSAYCAGTLRYFFFVFGERLDPVVRCLQSSFNFQKRPPPTQYHPKMVHSKQSADVCDGLG</sequence>
<protein>
    <submittedName>
        <fullName evidence="2">Putative secreted protein</fullName>
    </submittedName>
</protein>
<proteinExistence type="predicted"/>
<feature type="chain" id="PRO_5014818032" evidence="1">
    <location>
        <begin position="22"/>
        <end position="124"/>
    </location>
</feature>
<evidence type="ECO:0000313" key="2">
    <source>
        <dbReference type="EMBL" id="MBW48767.1"/>
    </source>
</evidence>
<dbReference type="EMBL" id="GGFK01015446">
    <property type="protein sequence ID" value="MBW48767.1"/>
    <property type="molecule type" value="Transcribed_RNA"/>
</dbReference>
<feature type="signal peptide" evidence="1">
    <location>
        <begin position="1"/>
        <end position="21"/>
    </location>
</feature>
<reference evidence="2" key="1">
    <citation type="submission" date="2018-01" db="EMBL/GenBank/DDBJ databases">
        <title>An insight into the sialome of Amazonian anophelines.</title>
        <authorList>
            <person name="Ribeiro J.M."/>
            <person name="Scarpassa V."/>
            <person name="Calvo E."/>
        </authorList>
    </citation>
    <scope>NUCLEOTIDE SEQUENCE</scope>
    <source>
        <tissue evidence="2">Salivary glands</tissue>
    </source>
</reference>
<keyword evidence="1" id="KW-0732">Signal</keyword>
<organism evidence="2">
    <name type="scientific">Anopheles triannulatus</name>
    <dbReference type="NCBI Taxonomy" id="58253"/>
    <lineage>
        <taxon>Eukaryota</taxon>
        <taxon>Metazoa</taxon>
        <taxon>Ecdysozoa</taxon>
        <taxon>Arthropoda</taxon>
        <taxon>Hexapoda</taxon>
        <taxon>Insecta</taxon>
        <taxon>Pterygota</taxon>
        <taxon>Neoptera</taxon>
        <taxon>Endopterygota</taxon>
        <taxon>Diptera</taxon>
        <taxon>Nematocera</taxon>
        <taxon>Culicoidea</taxon>
        <taxon>Culicidae</taxon>
        <taxon>Anophelinae</taxon>
        <taxon>Anopheles</taxon>
    </lineage>
</organism>
<name>A0A2M4B6W9_9DIPT</name>
<dbReference type="AlphaFoldDB" id="A0A2M4B6W9"/>
<accession>A0A2M4B6W9</accession>